<keyword evidence="2" id="KW-1185">Reference proteome</keyword>
<name>A0ACC2XU97_9TREE</name>
<protein>
    <submittedName>
        <fullName evidence="1">Uncharacterized protein</fullName>
    </submittedName>
</protein>
<dbReference type="EMBL" id="JASBWV010000002">
    <property type="protein sequence ID" value="KAJ9127599.1"/>
    <property type="molecule type" value="Genomic_DNA"/>
</dbReference>
<gene>
    <name evidence="1" type="ORF">QFC24_001009</name>
</gene>
<reference evidence="1" key="1">
    <citation type="submission" date="2023-04" db="EMBL/GenBank/DDBJ databases">
        <title>Draft Genome sequencing of Naganishia species isolated from polar environments using Oxford Nanopore Technology.</title>
        <authorList>
            <person name="Leo P."/>
            <person name="Venkateswaran K."/>
        </authorList>
    </citation>
    <scope>NUCLEOTIDE SEQUENCE</scope>
    <source>
        <strain evidence="1">DBVPG 5303</strain>
    </source>
</reference>
<evidence type="ECO:0000313" key="1">
    <source>
        <dbReference type="EMBL" id="KAJ9127599.1"/>
    </source>
</evidence>
<accession>A0ACC2XU97</accession>
<evidence type="ECO:0000313" key="2">
    <source>
        <dbReference type="Proteomes" id="UP001234202"/>
    </source>
</evidence>
<dbReference type="Proteomes" id="UP001234202">
    <property type="component" value="Unassembled WGS sequence"/>
</dbReference>
<comment type="caution">
    <text evidence="1">The sequence shown here is derived from an EMBL/GenBank/DDBJ whole genome shotgun (WGS) entry which is preliminary data.</text>
</comment>
<organism evidence="1 2">
    <name type="scientific">Naganishia onofrii</name>
    <dbReference type="NCBI Taxonomy" id="1851511"/>
    <lineage>
        <taxon>Eukaryota</taxon>
        <taxon>Fungi</taxon>
        <taxon>Dikarya</taxon>
        <taxon>Basidiomycota</taxon>
        <taxon>Agaricomycotina</taxon>
        <taxon>Tremellomycetes</taxon>
        <taxon>Filobasidiales</taxon>
        <taxon>Filobasidiaceae</taxon>
        <taxon>Naganishia</taxon>
    </lineage>
</organism>
<sequence length="1380" mass="152412">MASLADQLRGIASADADRITAHHGAPSGKSYIFPAKEASALDFNAIYNIAISGLDEILELDPLMSEFEEELFGESTKSLDRMMLSQEANRRLDGVLDRCIRRLGQWLGLKSGAKCFEWLVRRFRVHEMNVGAVIQAFLPYHESSQFPRILAILKIDQQSPYYNLLHPLQKTPQTLDRALLVRYMSPAKDSSLFVLQDVMNLLAQAEQERAVHRALVNFWGTALLDFVERMRMEKNGIPEPVVKILVEGYIKALSCQHGGPDFAPAIYPSLLLFVRSVPLAAGPFTVILRALSINRDVDIAHRLITLMIVLEQAPAEFVDNKDRDLGEQLDHVLAGNFKVGAAKVGILINGVRKKFALVKSVDLLVAWMLRKPVSFYNAIQTIISDPELPIPLVNAIAISCVSAPSTEVGEAAEVRERLIRALQERHPAIVTPILKNRAMYIVQAGPAGEGVVGMDIDALIDDATPAFVQAVSADSVSRERGVTRILSDTTFSEEDLASAKELLQRRLADNDASVVQAIYANSEQLSRFLSDAEIFAVVRAVIWHADLHRDVATAHITYLTNHAKVSADTVTADDIFCGVLFPFLLYTKSRRVTVAAVWKILLESALSKSGSGVLRGLREAHGEFIADGGDVAVVFAQKNVNVVKALARNIADSERLKFYEQFLTSQIDTEDASSRLLAQLIVAELFSMMKPEHQVLLATGIISKIDRSVYMQNLANMREGGSLDASVTSEKVYSKPSHQKTAVLVQDAMMASLCDITLPSSMHSLTLQDDANNSSQSLAKIIYRICNSDRLPEDLAKASLQKLFTQLGHKCLIFLLSAALDKTEPLELRVASIRHVQAFITAHASAEGKLQTDFQCIVPALLVLLSEQEKKIREVTTFTLRLLRAGYGGPIKNVYGIDDIYGQTSEKIQILQPKDLTQYLDDIMASAVDINTDGAVVQTLHTRLLTAENHENKKSSSHRRAVTSYLLSHVAGWHALTPRMTLFNILANVQDSIKTEALLPLLRELVSGDSIERRWAMHLSSMDQRRFIAYLLDCLTARVAKSIARGQATDTFDLLLTIIRKTDDAESSPLESTLRQATLSRVASTIWPLLALDQKIQMSLALLNGMAHYSENDAIFAKTLIKTLSLETQGVVDIIDHLSTGLKGEDQDRAKRSRTDNLIGTEQCAIALMHFLESQDLESIAAEPILVSSGLQSLSDILDKQASLNTSVADYLQQALLSMMISAVSRIEDAAGMASEAIGVEVIVKMIRGSTNPRTSQQALLFVGSLARLVPDAVLHNVMPIFTYMGSSDFQRDDVHSFAVVEKFLLSPGRHTRRRGIPWAYEHALGATVVYSVREAFQQELIGSHFLDQVTVGPFPCTYCAIGKYLAQTAWHSRSDQLYF</sequence>
<proteinExistence type="predicted"/>